<comment type="caution">
    <text evidence="6">The sequence shown here is derived from an EMBL/GenBank/DDBJ whole genome shotgun (WGS) entry which is preliminary data.</text>
</comment>
<evidence type="ECO:0000313" key="7">
    <source>
        <dbReference type="Proteomes" id="UP000588604"/>
    </source>
</evidence>
<dbReference type="EMBL" id="JACIJO010000002">
    <property type="protein sequence ID" value="MBB6326995.1"/>
    <property type="molecule type" value="Genomic_DNA"/>
</dbReference>
<accession>A0A841MWZ4</accession>
<keyword evidence="3 4" id="KW-0408">Iron</keyword>
<keyword evidence="2 4" id="KW-0479">Metal-binding</keyword>
<evidence type="ECO:0000256" key="3">
    <source>
        <dbReference type="ARBA" id="ARBA00023004"/>
    </source>
</evidence>
<dbReference type="InterPro" id="IPR025992">
    <property type="entry name" value="Haem-bd"/>
</dbReference>
<keyword evidence="1 4" id="KW-0349">Heme</keyword>
<evidence type="ECO:0000256" key="1">
    <source>
        <dbReference type="ARBA" id="ARBA00022617"/>
    </source>
</evidence>
<name>A0A841MWZ4_9BACT</name>
<proteinExistence type="predicted"/>
<feature type="domain" description="Cytochrome c" evidence="5">
    <location>
        <begin position="28"/>
        <end position="148"/>
    </location>
</feature>
<dbReference type="SUPFAM" id="SSF46626">
    <property type="entry name" value="Cytochrome c"/>
    <property type="match status" value="1"/>
</dbReference>
<keyword evidence="7" id="KW-1185">Reference proteome</keyword>
<evidence type="ECO:0000256" key="4">
    <source>
        <dbReference type="PROSITE-ProRule" id="PRU00433"/>
    </source>
</evidence>
<dbReference type="InterPro" id="IPR036909">
    <property type="entry name" value="Cyt_c-like_dom_sf"/>
</dbReference>
<dbReference type="AlphaFoldDB" id="A0A841MWZ4"/>
<protein>
    <recommendedName>
        <fullName evidence="5">Cytochrome c domain-containing protein</fullName>
    </recommendedName>
</protein>
<dbReference type="InterPro" id="IPR009056">
    <property type="entry name" value="Cyt_c-like_dom"/>
</dbReference>
<dbReference type="SMART" id="SM01235">
    <property type="entry name" value="Haem_bd"/>
    <property type="match status" value="1"/>
</dbReference>
<dbReference type="GO" id="GO:0046872">
    <property type="term" value="F:metal ion binding"/>
    <property type="evidence" value="ECO:0007669"/>
    <property type="project" value="UniProtKB-KW"/>
</dbReference>
<dbReference type="GO" id="GO:0020037">
    <property type="term" value="F:heme binding"/>
    <property type="evidence" value="ECO:0007669"/>
    <property type="project" value="InterPro"/>
</dbReference>
<dbReference type="Proteomes" id="UP000588604">
    <property type="component" value="Unassembled WGS sequence"/>
</dbReference>
<evidence type="ECO:0000259" key="5">
    <source>
        <dbReference type="PROSITE" id="PS51007"/>
    </source>
</evidence>
<organism evidence="6 7">
    <name type="scientific">Algoriphagus iocasae</name>
    <dbReference type="NCBI Taxonomy" id="1836499"/>
    <lineage>
        <taxon>Bacteria</taxon>
        <taxon>Pseudomonadati</taxon>
        <taxon>Bacteroidota</taxon>
        <taxon>Cytophagia</taxon>
        <taxon>Cytophagales</taxon>
        <taxon>Cyclobacteriaceae</taxon>
        <taxon>Algoriphagus</taxon>
    </lineage>
</organism>
<evidence type="ECO:0000256" key="2">
    <source>
        <dbReference type="ARBA" id="ARBA00022723"/>
    </source>
</evidence>
<reference evidence="6 7" key="1">
    <citation type="submission" date="2020-08" db="EMBL/GenBank/DDBJ databases">
        <title>Genomic Encyclopedia of Type Strains, Phase IV (KMG-IV): sequencing the most valuable type-strain genomes for metagenomic binning, comparative biology and taxonomic classification.</title>
        <authorList>
            <person name="Goeker M."/>
        </authorList>
    </citation>
    <scope>NUCLEOTIDE SEQUENCE [LARGE SCALE GENOMIC DNA]</scope>
    <source>
        <strain evidence="6 7">DSM 102044</strain>
    </source>
</reference>
<evidence type="ECO:0000313" key="6">
    <source>
        <dbReference type="EMBL" id="MBB6326995.1"/>
    </source>
</evidence>
<dbReference type="GO" id="GO:0009055">
    <property type="term" value="F:electron transfer activity"/>
    <property type="evidence" value="ECO:0007669"/>
    <property type="project" value="InterPro"/>
</dbReference>
<sequence length="148" mass="17089">MKKATLVYLFILIIVLVGIQFIPTNHNPNIPAGPDDFLILNNTPVQIGKMLKTSCYNCHSEQINYPWYSNFQPAGWLLDKHIREGMAELNFSEFGNLSGRMKKMKLESMIKQIEQEKMPIPSYTLIHRDAILSDSERKELTTYLKTLN</sequence>
<gene>
    <name evidence="6" type="ORF">FHS59_002623</name>
</gene>
<dbReference type="PROSITE" id="PS51007">
    <property type="entry name" value="CYTC"/>
    <property type="match status" value="1"/>
</dbReference>
<dbReference type="Pfam" id="PF14376">
    <property type="entry name" value="Haem_bd"/>
    <property type="match status" value="1"/>
</dbReference>